<dbReference type="Gene3D" id="3.30.160.60">
    <property type="entry name" value="Classic Zinc Finger"/>
    <property type="match status" value="1"/>
</dbReference>
<gene>
    <name evidence="15" type="primary">Dwil\GK18485</name>
    <name evidence="15" type="ORF">Dwil_GK18485</name>
</gene>
<feature type="binding site" evidence="12">
    <location>
        <position position="62"/>
    </location>
    <ligand>
        <name>Zn(2+)</name>
        <dbReference type="ChEBI" id="CHEBI:29105"/>
    </ligand>
</feature>
<evidence type="ECO:0000256" key="1">
    <source>
        <dbReference type="ARBA" id="ARBA00004123"/>
    </source>
</evidence>
<feature type="domain" description="C2H2-type" evidence="13">
    <location>
        <begin position="199"/>
        <end position="227"/>
    </location>
</feature>
<organism evidence="15 16">
    <name type="scientific">Drosophila willistoni</name>
    <name type="common">Fruit fly</name>
    <dbReference type="NCBI Taxonomy" id="7260"/>
    <lineage>
        <taxon>Eukaryota</taxon>
        <taxon>Metazoa</taxon>
        <taxon>Ecdysozoa</taxon>
        <taxon>Arthropoda</taxon>
        <taxon>Hexapoda</taxon>
        <taxon>Insecta</taxon>
        <taxon>Pterygota</taxon>
        <taxon>Neoptera</taxon>
        <taxon>Endopterygota</taxon>
        <taxon>Diptera</taxon>
        <taxon>Brachycera</taxon>
        <taxon>Muscomorpha</taxon>
        <taxon>Ephydroidea</taxon>
        <taxon>Drosophilidae</taxon>
        <taxon>Drosophila</taxon>
        <taxon>Sophophora</taxon>
    </lineage>
</organism>
<dbReference type="InterPro" id="IPR036236">
    <property type="entry name" value="Znf_C2H2_sf"/>
</dbReference>
<feature type="binding site" evidence="12">
    <location>
        <position position="10"/>
    </location>
    <ligand>
        <name>Zn(2+)</name>
        <dbReference type="ChEBI" id="CHEBI:29105"/>
    </ligand>
</feature>
<keyword evidence="16" id="KW-1185">Reference proteome</keyword>
<feature type="binding site" evidence="12">
    <location>
        <position position="7"/>
    </location>
    <ligand>
        <name>Zn(2+)</name>
        <dbReference type="ChEBI" id="CHEBI:29105"/>
    </ligand>
</feature>
<evidence type="ECO:0000256" key="2">
    <source>
        <dbReference type="ARBA" id="ARBA00006991"/>
    </source>
</evidence>
<dbReference type="Proteomes" id="UP000007798">
    <property type="component" value="Unassembled WGS sequence"/>
</dbReference>
<evidence type="ECO:0000256" key="12">
    <source>
        <dbReference type="PROSITE-ProRule" id="PRU01263"/>
    </source>
</evidence>
<evidence type="ECO:0000256" key="9">
    <source>
        <dbReference type="ARBA" id="ARBA00023163"/>
    </source>
</evidence>
<dbReference type="PROSITE" id="PS00028">
    <property type="entry name" value="ZINC_FINGER_C2H2_1"/>
    <property type="match status" value="2"/>
</dbReference>
<keyword evidence="10" id="KW-0539">Nucleus</keyword>
<evidence type="ECO:0000259" key="13">
    <source>
        <dbReference type="PROSITE" id="PS50157"/>
    </source>
</evidence>
<dbReference type="GO" id="GO:0003677">
    <property type="term" value="F:DNA binding"/>
    <property type="evidence" value="ECO:0007669"/>
    <property type="project" value="UniProtKB-KW"/>
</dbReference>
<protein>
    <recommendedName>
        <fullName evidence="17">C2H2-type domain-containing protein</fullName>
    </recommendedName>
</protein>
<dbReference type="PANTHER" id="PTHR47772:SF13">
    <property type="entry name" value="GASTRULA ZINC FINGER PROTEIN XLCGF49.1-LIKE-RELATED"/>
    <property type="match status" value="1"/>
</dbReference>
<dbReference type="Pfam" id="PF07776">
    <property type="entry name" value="zf-AD"/>
    <property type="match status" value="1"/>
</dbReference>
<evidence type="ECO:0000313" key="16">
    <source>
        <dbReference type="Proteomes" id="UP000007798"/>
    </source>
</evidence>
<evidence type="ECO:0000256" key="10">
    <source>
        <dbReference type="ARBA" id="ARBA00023242"/>
    </source>
</evidence>
<keyword evidence="8" id="KW-0238">DNA-binding</keyword>
<dbReference type="InterPro" id="IPR013087">
    <property type="entry name" value="Znf_C2H2_type"/>
</dbReference>
<evidence type="ECO:0000256" key="11">
    <source>
        <dbReference type="PROSITE-ProRule" id="PRU00042"/>
    </source>
</evidence>
<evidence type="ECO:0000256" key="4">
    <source>
        <dbReference type="ARBA" id="ARBA00022737"/>
    </source>
</evidence>
<sequence>MSMLKMCRVCMDTNMKLMDIFDNPNKEDKDEKLEPSLLEMLNECTNCHVQRDELPQHICCACILALRNAFHFKRKCEQSYRQLLQLLKSKENDLLDNADDDVQQEELINYDQESQLETENDCLAEITSKSHMCKECTISHESRAELNAHIKQLGHNKPMLCPECGLRCERPHKCPHCPQAFAQANDLKCHIRRHTGERYRCECCPATFLQHYKLRLHKMAKHGIEEKALIQRVTKFRSMEEQQQQIKRNQEMEESLNYNCLKETLATELETTIAY</sequence>
<evidence type="ECO:0000256" key="7">
    <source>
        <dbReference type="ARBA" id="ARBA00023015"/>
    </source>
</evidence>
<dbReference type="FunFam" id="3.30.160.60:FF:000075">
    <property type="entry name" value="Putative zinc finger protein 536"/>
    <property type="match status" value="1"/>
</dbReference>
<keyword evidence="3 12" id="KW-0479">Metal-binding</keyword>
<dbReference type="EMBL" id="CH964291">
    <property type="protein sequence ID" value="EDW86497.2"/>
    <property type="molecule type" value="Genomic_DNA"/>
</dbReference>
<dbReference type="SUPFAM" id="SSF57716">
    <property type="entry name" value="Glucocorticoid receptor-like (DNA-binding domain)"/>
    <property type="match status" value="1"/>
</dbReference>
<keyword evidence="7" id="KW-0805">Transcription regulation</keyword>
<dbReference type="PROSITE" id="PS51915">
    <property type="entry name" value="ZAD"/>
    <property type="match status" value="1"/>
</dbReference>
<evidence type="ECO:0000256" key="5">
    <source>
        <dbReference type="ARBA" id="ARBA00022771"/>
    </source>
</evidence>
<evidence type="ECO:0000256" key="3">
    <source>
        <dbReference type="ARBA" id="ARBA00022723"/>
    </source>
</evidence>
<feature type="binding site" evidence="12">
    <location>
        <position position="59"/>
    </location>
    <ligand>
        <name>Zn(2+)</name>
        <dbReference type="ChEBI" id="CHEBI:29105"/>
    </ligand>
</feature>
<feature type="domain" description="C2H2-type" evidence="13">
    <location>
        <begin position="172"/>
        <end position="199"/>
    </location>
</feature>
<keyword evidence="9" id="KW-0804">Transcription</keyword>
<comment type="similarity">
    <text evidence="2">Belongs to the krueppel C2H2-type zinc-finger protein family.</text>
</comment>
<evidence type="ECO:0000313" key="15">
    <source>
        <dbReference type="EMBL" id="EDW86497.2"/>
    </source>
</evidence>
<dbReference type="SMART" id="SM00355">
    <property type="entry name" value="ZnF_C2H2"/>
    <property type="match status" value="3"/>
</dbReference>
<evidence type="ECO:0008006" key="17">
    <source>
        <dbReference type="Google" id="ProtNLM"/>
    </source>
</evidence>
<dbReference type="GO" id="GO:0008270">
    <property type="term" value="F:zinc ion binding"/>
    <property type="evidence" value="ECO:0007669"/>
    <property type="project" value="UniProtKB-UniRule"/>
</dbReference>
<keyword evidence="4" id="KW-0677">Repeat</keyword>
<keyword evidence="5 11" id="KW-0863">Zinc-finger</keyword>
<dbReference type="SMART" id="SM00868">
    <property type="entry name" value="zf-AD"/>
    <property type="match status" value="1"/>
</dbReference>
<keyword evidence="6 12" id="KW-0862">Zinc</keyword>
<reference evidence="15 16" key="1">
    <citation type="journal article" date="2007" name="Nature">
        <title>Evolution of genes and genomes on the Drosophila phylogeny.</title>
        <authorList>
            <consortium name="Drosophila 12 Genomes Consortium"/>
            <person name="Clark A.G."/>
            <person name="Eisen M.B."/>
            <person name="Smith D.R."/>
            <person name="Bergman C.M."/>
            <person name="Oliver B."/>
            <person name="Markow T.A."/>
            <person name="Kaufman T.C."/>
            <person name="Kellis M."/>
            <person name="Gelbart W."/>
            <person name="Iyer V.N."/>
            <person name="Pollard D.A."/>
            <person name="Sackton T.B."/>
            <person name="Larracuente A.M."/>
            <person name="Singh N.D."/>
            <person name="Abad J.P."/>
            <person name="Abt D.N."/>
            <person name="Adryan B."/>
            <person name="Aguade M."/>
            <person name="Akashi H."/>
            <person name="Anderson W.W."/>
            <person name="Aquadro C.F."/>
            <person name="Ardell D.H."/>
            <person name="Arguello R."/>
            <person name="Artieri C.G."/>
            <person name="Barbash D.A."/>
            <person name="Barker D."/>
            <person name="Barsanti P."/>
            <person name="Batterham P."/>
            <person name="Batzoglou S."/>
            <person name="Begun D."/>
            <person name="Bhutkar A."/>
            <person name="Blanco E."/>
            <person name="Bosak S.A."/>
            <person name="Bradley R.K."/>
            <person name="Brand A.D."/>
            <person name="Brent M.R."/>
            <person name="Brooks A.N."/>
            <person name="Brown R.H."/>
            <person name="Butlin R.K."/>
            <person name="Caggese C."/>
            <person name="Calvi B.R."/>
            <person name="Bernardo de Carvalho A."/>
            <person name="Caspi A."/>
            <person name="Castrezana S."/>
            <person name="Celniker S.E."/>
            <person name="Chang J.L."/>
            <person name="Chapple C."/>
            <person name="Chatterji S."/>
            <person name="Chinwalla A."/>
            <person name="Civetta A."/>
            <person name="Clifton S.W."/>
            <person name="Comeron J.M."/>
            <person name="Costello J.C."/>
            <person name="Coyne J.A."/>
            <person name="Daub J."/>
            <person name="David R.G."/>
            <person name="Delcher A.L."/>
            <person name="Delehaunty K."/>
            <person name="Do C.B."/>
            <person name="Ebling H."/>
            <person name="Edwards K."/>
            <person name="Eickbush T."/>
            <person name="Evans J.D."/>
            <person name="Filipski A."/>
            <person name="Findeiss S."/>
            <person name="Freyhult E."/>
            <person name="Fulton L."/>
            <person name="Fulton R."/>
            <person name="Garcia A.C."/>
            <person name="Gardiner A."/>
            <person name="Garfield D.A."/>
            <person name="Garvin B.E."/>
            <person name="Gibson G."/>
            <person name="Gilbert D."/>
            <person name="Gnerre S."/>
            <person name="Godfrey J."/>
            <person name="Good R."/>
            <person name="Gotea V."/>
            <person name="Gravely B."/>
            <person name="Greenberg A.J."/>
            <person name="Griffiths-Jones S."/>
            <person name="Gross S."/>
            <person name="Guigo R."/>
            <person name="Gustafson E.A."/>
            <person name="Haerty W."/>
            <person name="Hahn M.W."/>
            <person name="Halligan D.L."/>
            <person name="Halpern A.L."/>
            <person name="Halter G.M."/>
            <person name="Han M.V."/>
            <person name="Heger A."/>
            <person name="Hillier L."/>
            <person name="Hinrichs A.S."/>
            <person name="Holmes I."/>
            <person name="Hoskins R.A."/>
            <person name="Hubisz M.J."/>
            <person name="Hultmark D."/>
            <person name="Huntley M.A."/>
            <person name="Jaffe D.B."/>
            <person name="Jagadeeshan S."/>
            <person name="Jeck W.R."/>
            <person name="Johnson J."/>
            <person name="Jones C.D."/>
            <person name="Jordan W.C."/>
            <person name="Karpen G.H."/>
            <person name="Kataoka E."/>
            <person name="Keightley P.D."/>
            <person name="Kheradpour P."/>
            <person name="Kirkness E.F."/>
            <person name="Koerich L.B."/>
            <person name="Kristiansen K."/>
            <person name="Kudrna D."/>
            <person name="Kulathinal R.J."/>
            <person name="Kumar S."/>
            <person name="Kwok R."/>
            <person name="Lander E."/>
            <person name="Langley C.H."/>
            <person name="Lapoint R."/>
            <person name="Lazzaro B.P."/>
            <person name="Lee S.J."/>
            <person name="Levesque L."/>
            <person name="Li R."/>
            <person name="Lin C.F."/>
            <person name="Lin M.F."/>
            <person name="Lindblad-Toh K."/>
            <person name="Llopart A."/>
            <person name="Long M."/>
            <person name="Low L."/>
            <person name="Lozovsky E."/>
            <person name="Lu J."/>
            <person name="Luo M."/>
            <person name="Machado C.A."/>
            <person name="Makalowski W."/>
            <person name="Marzo M."/>
            <person name="Matsuda M."/>
            <person name="Matzkin L."/>
            <person name="McAllister B."/>
            <person name="McBride C.S."/>
            <person name="McKernan B."/>
            <person name="McKernan K."/>
            <person name="Mendez-Lago M."/>
            <person name="Minx P."/>
            <person name="Mollenhauer M.U."/>
            <person name="Montooth K."/>
            <person name="Mount S.M."/>
            <person name="Mu X."/>
            <person name="Myers E."/>
            <person name="Negre B."/>
            <person name="Newfeld S."/>
            <person name="Nielsen R."/>
            <person name="Noor M.A."/>
            <person name="O'Grady P."/>
            <person name="Pachter L."/>
            <person name="Papaceit M."/>
            <person name="Parisi M.J."/>
            <person name="Parisi M."/>
            <person name="Parts L."/>
            <person name="Pedersen J.S."/>
            <person name="Pesole G."/>
            <person name="Phillippy A.M."/>
            <person name="Ponting C.P."/>
            <person name="Pop M."/>
            <person name="Porcelli D."/>
            <person name="Powell J.R."/>
            <person name="Prohaska S."/>
            <person name="Pruitt K."/>
            <person name="Puig M."/>
            <person name="Quesneville H."/>
            <person name="Ram K.R."/>
            <person name="Rand D."/>
            <person name="Rasmussen M.D."/>
            <person name="Reed L.K."/>
            <person name="Reenan R."/>
            <person name="Reily A."/>
            <person name="Remington K.A."/>
            <person name="Rieger T.T."/>
            <person name="Ritchie M.G."/>
            <person name="Robin C."/>
            <person name="Rogers Y.H."/>
            <person name="Rohde C."/>
            <person name="Rozas J."/>
            <person name="Rubenfield M.J."/>
            <person name="Ruiz A."/>
            <person name="Russo S."/>
            <person name="Salzberg S.L."/>
            <person name="Sanchez-Gracia A."/>
            <person name="Saranga D.J."/>
            <person name="Sato H."/>
            <person name="Schaeffer S.W."/>
            <person name="Schatz M.C."/>
            <person name="Schlenke T."/>
            <person name="Schwartz R."/>
            <person name="Segarra C."/>
            <person name="Singh R.S."/>
            <person name="Sirot L."/>
            <person name="Sirota M."/>
            <person name="Sisneros N.B."/>
            <person name="Smith C.D."/>
            <person name="Smith T.F."/>
            <person name="Spieth J."/>
            <person name="Stage D.E."/>
            <person name="Stark A."/>
            <person name="Stephan W."/>
            <person name="Strausberg R.L."/>
            <person name="Strempel S."/>
            <person name="Sturgill D."/>
            <person name="Sutton G."/>
            <person name="Sutton G.G."/>
            <person name="Tao W."/>
            <person name="Teichmann S."/>
            <person name="Tobari Y.N."/>
            <person name="Tomimura Y."/>
            <person name="Tsolas J.M."/>
            <person name="Valente V.L."/>
            <person name="Venter E."/>
            <person name="Venter J.C."/>
            <person name="Vicario S."/>
            <person name="Vieira F.G."/>
            <person name="Vilella A.J."/>
            <person name="Villasante A."/>
            <person name="Walenz B."/>
            <person name="Wang J."/>
            <person name="Wasserman M."/>
            <person name="Watts T."/>
            <person name="Wilson D."/>
            <person name="Wilson R.K."/>
            <person name="Wing R.A."/>
            <person name="Wolfner M.F."/>
            <person name="Wong A."/>
            <person name="Wong G.K."/>
            <person name="Wu C.I."/>
            <person name="Wu G."/>
            <person name="Yamamoto D."/>
            <person name="Yang H.P."/>
            <person name="Yang S.P."/>
            <person name="Yorke J.A."/>
            <person name="Yoshida K."/>
            <person name="Zdobnov E."/>
            <person name="Zhang P."/>
            <person name="Zhang Y."/>
            <person name="Zimin A.V."/>
            <person name="Baldwin J."/>
            <person name="Abdouelleil A."/>
            <person name="Abdulkadir J."/>
            <person name="Abebe A."/>
            <person name="Abera B."/>
            <person name="Abreu J."/>
            <person name="Acer S.C."/>
            <person name="Aftuck L."/>
            <person name="Alexander A."/>
            <person name="An P."/>
            <person name="Anderson E."/>
            <person name="Anderson S."/>
            <person name="Arachi H."/>
            <person name="Azer M."/>
            <person name="Bachantsang P."/>
            <person name="Barry A."/>
            <person name="Bayul T."/>
            <person name="Berlin A."/>
            <person name="Bessette D."/>
            <person name="Bloom T."/>
            <person name="Blye J."/>
            <person name="Boguslavskiy L."/>
            <person name="Bonnet C."/>
            <person name="Boukhgalter B."/>
            <person name="Bourzgui I."/>
            <person name="Brown A."/>
            <person name="Cahill P."/>
            <person name="Channer S."/>
            <person name="Cheshatsang Y."/>
            <person name="Chuda L."/>
            <person name="Citroen M."/>
            <person name="Collymore A."/>
            <person name="Cooke P."/>
            <person name="Costello M."/>
            <person name="D'Aco K."/>
            <person name="Daza R."/>
            <person name="De Haan G."/>
            <person name="DeGray S."/>
            <person name="DeMaso C."/>
            <person name="Dhargay N."/>
            <person name="Dooley K."/>
            <person name="Dooley E."/>
            <person name="Doricent M."/>
            <person name="Dorje P."/>
            <person name="Dorjee K."/>
            <person name="Dupes A."/>
            <person name="Elong R."/>
            <person name="Falk J."/>
            <person name="Farina A."/>
            <person name="Faro S."/>
            <person name="Ferguson D."/>
            <person name="Fisher S."/>
            <person name="Foley C.D."/>
            <person name="Franke A."/>
            <person name="Friedrich D."/>
            <person name="Gadbois L."/>
            <person name="Gearin G."/>
            <person name="Gearin C.R."/>
            <person name="Giannoukos G."/>
            <person name="Goode T."/>
            <person name="Graham J."/>
            <person name="Grandbois E."/>
            <person name="Grewal S."/>
            <person name="Gyaltsen K."/>
            <person name="Hafez N."/>
            <person name="Hagos B."/>
            <person name="Hall J."/>
            <person name="Henson C."/>
            <person name="Hollinger A."/>
            <person name="Honan T."/>
            <person name="Huard M.D."/>
            <person name="Hughes L."/>
            <person name="Hurhula B."/>
            <person name="Husby M.E."/>
            <person name="Kamat A."/>
            <person name="Kanga B."/>
            <person name="Kashin S."/>
            <person name="Khazanovich D."/>
            <person name="Kisner P."/>
            <person name="Lance K."/>
            <person name="Lara M."/>
            <person name="Lee W."/>
            <person name="Lennon N."/>
            <person name="Letendre F."/>
            <person name="LeVine R."/>
            <person name="Lipovsky A."/>
            <person name="Liu X."/>
            <person name="Liu J."/>
            <person name="Liu S."/>
            <person name="Lokyitsang T."/>
            <person name="Lokyitsang Y."/>
            <person name="Lubonja R."/>
            <person name="Lui A."/>
            <person name="MacDonald P."/>
            <person name="Magnisalis V."/>
            <person name="Maru K."/>
            <person name="Matthews C."/>
            <person name="McCusker W."/>
            <person name="McDonough S."/>
            <person name="Mehta T."/>
            <person name="Meldrim J."/>
            <person name="Meneus L."/>
            <person name="Mihai O."/>
            <person name="Mihalev A."/>
            <person name="Mihova T."/>
            <person name="Mittelman R."/>
            <person name="Mlenga V."/>
            <person name="Montmayeur A."/>
            <person name="Mulrain L."/>
            <person name="Navidi A."/>
            <person name="Naylor J."/>
            <person name="Negash T."/>
            <person name="Nguyen T."/>
            <person name="Nguyen N."/>
            <person name="Nicol R."/>
            <person name="Norbu C."/>
            <person name="Norbu N."/>
            <person name="Novod N."/>
            <person name="O'Neill B."/>
            <person name="Osman S."/>
            <person name="Markiewicz E."/>
            <person name="Oyono O.L."/>
            <person name="Patti C."/>
            <person name="Phunkhang P."/>
            <person name="Pierre F."/>
            <person name="Priest M."/>
            <person name="Raghuraman S."/>
            <person name="Rege F."/>
            <person name="Reyes R."/>
            <person name="Rise C."/>
            <person name="Rogov P."/>
            <person name="Ross K."/>
            <person name="Ryan E."/>
            <person name="Settipalli S."/>
            <person name="Shea T."/>
            <person name="Sherpa N."/>
            <person name="Shi L."/>
            <person name="Shih D."/>
            <person name="Sparrow T."/>
            <person name="Spaulding J."/>
            <person name="Stalker J."/>
            <person name="Stange-Thomann N."/>
            <person name="Stavropoulos S."/>
            <person name="Stone C."/>
            <person name="Strader C."/>
            <person name="Tesfaye S."/>
            <person name="Thomson T."/>
            <person name="Thoulutsang Y."/>
            <person name="Thoulutsang D."/>
            <person name="Topham K."/>
            <person name="Topping I."/>
            <person name="Tsamla T."/>
            <person name="Vassiliev H."/>
            <person name="Vo A."/>
            <person name="Wangchuk T."/>
            <person name="Wangdi T."/>
            <person name="Weiand M."/>
            <person name="Wilkinson J."/>
            <person name="Wilson A."/>
            <person name="Yadav S."/>
            <person name="Young G."/>
            <person name="Yu Q."/>
            <person name="Zembek L."/>
            <person name="Zhong D."/>
            <person name="Zimmer A."/>
            <person name="Zwirko Z."/>
            <person name="Jaffe D.B."/>
            <person name="Alvarez P."/>
            <person name="Brockman W."/>
            <person name="Butler J."/>
            <person name="Chin C."/>
            <person name="Gnerre S."/>
            <person name="Grabherr M."/>
            <person name="Kleber M."/>
            <person name="Mauceli E."/>
            <person name="MacCallum I."/>
        </authorList>
    </citation>
    <scope>NUCLEOTIDE SEQUENCE [LARGE SCALE GENOMIC DNA]</scope>
    <source>
        <strain evidence="16">Tucson 14030-0811.24</strain>
    </source>
</reference>
<evidence type="ECO:0000259" key="14">
    <source>
        <dbReference type="PROSITE" id="PS51915"/>
    </source>
</evidence>
<dbReference type="InterPro" id="IPR012934">
    <property type="entry name" value="Znf_AD"/>
</dbReference>
<evidence type="ECO:0000256" key="8">
    <source>
        <dbReference type="ARBA" id="ARBA00023125"/>
    </source>
</evidence>
<evidence type="ECO:0000256" key="6">
    <source>
        <dbReference type="ARBA" id="ARBA00022833"/>
    </source>
</evidence>
<dbReference type="SUPFAM" id="SSF57667">
    <property type="entry name" value="beta-beta-alpha zinc fingers"/>
    <property type="match status" value="1"/>
</dbReference>
<feature type="domain" description="ZAD" evidence="14">
    <location>
        <begin position="5"/>
        <end position="86"/>
    </location>
</feature>
<dbReference type="PROSITE" id="PS50157">
    <property type="entry name" value="ZINC_FINGER_C2H2_2"/>
    <property type="match status" value="2"/>
</dbReference>
<dbReference type="GO" id="GO:0005634">
    <property type="term" value="C:nucleus"/>
    <property type="evidence" value="ECO:0007669"/>
    <property type="project" value="UniProtKB-SubCell"/>
</dbReference>
<dbReference type="PANTHER" id="PTHR47772">
    <property type="entry name" value="ZINC FINGER PROTEIN 200"/>
    <property type="match status" value="1"/>
</dbReference>
<accession>B4NPQ7</accession>
<dbReference type="InParanoid" id="B4NPQ7"/>
<name>B4NPQ7_DROWI</name>
<dbReference type="HOGENOM" id="CLU_002678_94_1_1"/>
<proteinExistence type="inferred from homology"/>
<dbReference type="Gene3D" id="3.40.1800.20">
    <property type="match status" value="1"/>
</dbReference>
<dbReference type="AlphaFoldDB" id="B4NPQ7"/>
<dbReference type="InterPro" id="IPR050636">
    <property type="entry name" value="C2H2-ZF_domain-containing"/>
</dbReference>
<comment type="subcellular location">
    <subcellularLocation>
        <location evidence="1">Nucleus</location>
    </subcellularLocation>
</comment>
<dbReference type="OrthoDB" id="654211at2759"/>